<dbReference type="Proteomes" id="UP001232148">
    <property type="component" value="Unassembled WGS sequence"/>
</dbReference>
<organism evidence="2 3">
    <name type="scientific">Colletotrichum zoysiae</name>
    <dbReference type="NCBI Taxonomy" id="1216348"/>
    <lineage>
        <taxon>Eukaryota</taxon>
        <taxon>Fungi</taxon>
        <taxon>Dikarya</taxon>
        <taxon>Ascomycota</taxon>
        <taxon>Pezizomycotina</taxon>
        <taxon>Sordariomycetes</taxon>
        <taxon>Hypocreomycetidae</taxon>
        <taxon>Glomerellales</taxon>
        <taxon>Glomerellaceae</taxon>
        <taxon>Colletotrichum</taxon>
        <taxon>Colletotrichum graminicola species complex</taxon>
    </lineage>
</organism>
<accession>A0AAD9LX85</accession>
<dbReference type="EMBL" id="MU843097">
    <property type="protein sequence ID" value="KAK2021538.1"/>
    <property type="molecule type" value="Genomic_DNA"/>
</dbReference>
<sequence length="156" mass="16923">MAICHAMEKSAIGDFPTRHSNAGLVDDSKSSSQPRPRGELLISRFDVCVLRRILASLATTRSLQAVPAQAESIIPSNIRASGANEQRHQHAWLQPRQTTSALHAALPPRGPSSQAAKQAKEQTSMVSQQLAQMEGRGSQSNVGIRPRHTSSGWQRV</sequence>
<evidence type="ECO:0000313" key="2">
    <source>
        <dbReference type="EMBL" id="KAK2021538.1"/>
    </source>
</evidence>
<feature type="compositionally biased region" description="Polar residues" evidence="1">
    <location>
        <begin position="111"/>
        <end position="142"/>
    </location>
</feature>
<feature type="region of interest" description="Disordered" evidence="1">
    <location>
        <begin position="106"/>
        <end position="156"/>
    </location>
</feature>
<reference evidence="2" key="1">
    <citation type="submission" date="2021-06" db="EMBL/GenBank/DDBJ databases">
        <title>Comparative genomics, transcriptomics and evolutionary studies reveal genomic signatures of adaptation to plant cell wall in hemibiotrophic fungi.</title>
        <authorList>
            <consortium name="DOE Joint Genome Institute"/>
            <person name="Baroncelli R."/>
            <person name="Diaz J.F."/>
            <person name="Benocci T."/>
            <person name="Peng M."/>
            <person name="Battaglia E."/>
            <person name="Haridas S."/>
            <person name="Andreopoulos W."/>
            <person name="Labutti K."/>
            <person name="Pangilinan J."/>
            <person name="Floch G.L."/>
            <person name="Makela M.R."/>
            <person name="Henrissat B."/>
            <person name="Grigoriev I.V."/>
            <person name="Crouch J.A."/>
            <person name="De Vries R.P."/>
            <person name="Sukno S.A."/>
            <person name="Thon M.R."/>
        </authorList>
    </citation>
    <scope>NUCLEOTIDE SEQUENCE</scope>
    <source>
        <strain evidence="2">MAFF235873</strain>
    </source>
</reference>
<protein>
    <submittedName>
        <fullName evidence="2">Uncharacterized protein</fullName>
    </submittedName>
</protein>
<evidence type="ECO:0000313" key="3">
    <source>
        <dbReference type="Proteomes" id="UP001232148"/>
    </source>
</evidence>
<name>A0AAD9LX85_9PEZI</name>
<keyword evidence="3" id="KW-1185">Reference proteome</keyword>
<gene>
    <name evidence="2" type="ORF">LX32DRAFT_658370</name>
</gene>
<feature type="region of interest" description="Disordered" evidence="1">
    <location>
        <begin position="14"/>
        <end position="37"/>
    </location>
</feature>
<comment type="caution">
    <text evidence="2">The sequence shown here is derived from an EMBL/GenBank/DDBJ whole genome shotgun (WGS) entry which is preliminary data.</text>
</comment>
<proteinExistence type="predicted"/>
<evidence type="ECO:0000256" key="1">
    <source>
        <dbReference type="SAM" id="MobiDB-lite"/>
    </source>
</evidence>
<dbReference type="AlphaFoldDB" id="A0AAD9LX85"/>